<dbReference type="Proteomes" id="UP000030689">
    <property type="component" value="Unassembled WGS sequence"/>
</dbReference>
<feature type="non-terminal residue" evidence="2">
    <location>
        <position position="1"/>
    </location>
</feature>
<evidence type="ECO:0000313" key="3">
    <source>
        <dbReference type="Proteomes" id="UP000030689"/>
    </source>
</evidence>
<sequence>RKHFFCLVFFFPIIPFSLLSVEPRRIGVSSWLLRLLPTDATAADRAGEIDACGWIRSKLIGDGFAQRREEKKQVG</sequence>
<evidence type="ECO:0000313" key="2">
    <source>
        <dbReference type="EMBL" id="ESQ32481.1"/>
    </source>
</evidence>
<dbReference type="AlphaFoldDB" id="V4MM06"/>
<reference evidence="2 3" key="1">
    <citation type="journal article" date="2013" name="Front. Plant Sci.">
        <title>The Reference Genome of the Halophytic Plant Eutrema salsugineum.</title>
        <authorList>
            <person name="Yang R."/>
            <person name="Jarvis D.E."/>
            <person name="Chen H."/>
            <person name="Beilstein M.A."/>
            <person name="Grimwood J."/>
            <person name="Jenkins J."/>
            <person name="Shu S."/>
            <person name="Prochnik S."/>
            <person name="Xin M."/>
            <person name="Ma C."/>
            <person name="Schmutz J."/>
            <person name="Wing R.A."/>
            <person name="Mitchell-Olds T."/>
            <person name="Schumaker K.S."/>
            <person name="Wang X."/>
        </authorList>
    </citation>
    <scope>NUCLEOTIDE SEQUENCE [LARGE SCALE GENOMIC DNA]</scope>
</reference>
<protein>
    <recommendedName>
        <fullName evidence="4">Secreted protein</fullName>
    </recommendedName>
</protein>
<gene>
    <name evidence="2" type="ORF">EUTSA_v10005504mg</name>
</gene>
<keyword evidence="1" id="KW-0732">Signal</keyword>
<evidence type="ECO:0000256" key="1">
    <source>
        <dbReference type="SAM" id="SignalP"/>
    </source>
</evidence>
<organism evidence="2 3">
    <name type="scientific">Eutrema salsugineum</name>
    <name type="common">Saltwater cress</name>
    <name type="synonym">Sisymbrium salsugineum</name>
    <dbReference type="NCBI Taxonomy" id="72664"/>
    <lineage>
        <taxon>Eukaryota</taxon>
        <taxon>Viridiplantae</taxon>
        <taxon>Streptophyta</taxon>
        <taxon>Embryophyta</taxon>
        <taxon>Tracheophyta</taxon>
        <taxon>Spermatophyta</taxon>
        <taxon>Magnoliopsida</taxon>
        <taxon>eudicotyledons</taxon>
        <taxon>Gunneridae</taxon>
        <taxon>Pentapetalae</taxon>
        <taxon>rosids</taxon>
        <taxon>malvids</taxon>
        <taxon>Brassicales</taxon>
        <taxon>Brassicaceae</taxon>
        <taxon>Eutremeae</taxon>
        <taxon>Eutrema</taxon>
    </lineage>
</organism>
<feature type="chain" id="PRO_5004722459" description="Secreted protein" evidence="1">
    <location>
        <begin position="21"/>
        <end position="75"/>
    </location>
</feature>
<keyword evidence="3" id="KW-1185">Reference proteome</keyword>
<name>V4MM06_EUTSA</name>
<dbReference type="KEGG" id="eus:EUTSA_v10005504mg"/>
<dbReference type="Gramene" id="ESQ32481">
    <property type="protein sequence ID" value="ESQ32481"/>
    <property type="gene ID" value="EUTSA_v10005504mg"/>
</dbReference>
<evidence type="ECO:0008006" key="4">
    <source>
        <dbReference type="Google" id="ProtNLM"/>
    </source>
</evidence>
<feature type="signal peptide" evidence="1">
    <location>
        <begin position="1"/>
        <end position="20"/>
    </location>
</feature>
<dbReference type="EMBL" id="KI517748">
    <property type="protein sequence ID" value="ESQ32481.1"/>
    <property type="molecule type" value="Genomic_DNA"/>
</dbReference>
<proteinExistence type="predicted"/>
<accession>V4MM06</accession>